<keyword evidence="2" id="KW-0812">Transmembrane</keyword>
<dbReference type="KEGG" id="mgx:CM1_00700"/>
<evidence type="ECO:0000313" key="4">
    <source>
        <dbReference type="Proteomes" id="UP000005254"/>
    </source>
</evidence>
<keyword evidence="2" id="KW-0472">Membrane</keyword>
<protein>
    <submittedName>
        <fullName evidence="3">Uncharacterized protein</fullName>
    </submittedName>
</protein>
<evidence type="ECO:0000313" key="3">
    <source>
        <dbReference type="EMBL" id="AFQ03930.1"/>
    </source>
</evidence>
<dbReference type="Proteomes" id="UP000005254">
    <property type="component" value="Chromosome"/>
</dbReference>
<name>A0ABC7ZI95_MYCGT</name>
<proteinExistence type="predicted"/>
<evidence type="ECO:0000256" key="1">
    <source>
        <dbReference type="SAM" id="Coils"/>
    </source>
</evidence>
<gene>
    <name evidence="3" type="ORF">CM1_00700</name>
</gene>
<evidence type="ECO:0000256" key="2">
    <source>
        <dbReference type="SAM" id="Phobius"/>
    </source>
</evidence>
<feature type="coiled-coil region" evidence="1">
    <location>
        <begin position="64"/>
        <end position="91"/>
    </location>
</feature>
<dbReference type="NCBIfam" id="NF045745">
    <property type="entry name" value="MPN262"/>
    <property type="match status" value="1"/>
</dbReference>
<dbReference type="RefSeq" id="WP_014894397.1">
    <property type="nucleotide sequence ID" value="NC_018497.1"/>
</dbReference>
<organism evidence="3 4">
    <name type="scientific">Mycoplasmoides genitalium M6320</name>
    <dbReference type="NCBI Taxonomy" id="662945"/>
    <lineage>
        <taxon>Bacteria</taxon>
        <taxon>Bacillati</taxon>
        <taxon>Mycoplasmatota</taxon>
        <taxon>Mycoplasmoidales</taxon>
        <taxon>Mycoplasmoidaceae</taxon>
        <taxon>Mycoplasmoides</taxon>
    </lineage>
</organism>
<dbReference type="AlphaFoldDB" id="A0ABC7ZI95"/>
<feature type="transmembrane region" description="Helical" evidence="2">
    <location>
        <begin position="12"/>
        <end position="38"/>
    </location>
</feature>
<dbReference type="EMBL" id="CP003772">
    <property type="protein sequence ID" value="AFQ03930.1"/>
    <property type="molecule type" value="Genomic_DNA"/>
</dbReference>
<reference evidence="3 4" key="1">
    <citation type="journal article" date="2012" name="J. Bacteriol.">
        <title>Draft Genome Sequences of Four Axenic Mycoplasma genitalium Strains Isolated from Denmark, Japan, and Australia.</title>
        <authorList>
            <person name="McGowin C.L."/>
            <person name="Ma L."/>
            <person name="Jensen J.S."/>
            <person name="Mancuso M.M."/>
            <person name="Hamasuna R."/>
            <person name="Adegboye D."/>
            <person name="Martin D.H."/>
        </authorList>
    </citation>
    <scope>NUCLEOTIDE SEQUENCE [LARGE SCALE GENOMIC DNA]</scope>
    <source>
        <strain evidence="3 4">M6320</strain>
    </source>
</reference>
<keyword evidence="1" id="KW-0175">Coiled coil</keyword>
<keyword evidence="2" id="KW-1133">Transmembrane helix</keyword>
<accession>A0ABC7ZI95</accession>
<sequence>MLLNLNNNSVLIVAFVIVSLFFLIIVGFALNLAIAFSLHLKQNKNNKKYILNDQQIQLRLTEKQAQLTTLLNFYQQKIESVNREKSWLESQLQVIDKKDLKQAQKLTLHLKKDQILAQLNEKLIQKKVDQPLVNELQKTKLSYLERLVDQKIKLSENNFKSAFLKTKVKETAFNIFAAKNKVNWEYFKQVCDADCTLKNLEDEVEITFSNWSYLRRMQALLAFEKLISKIKTVKINELVINETLDEVKNEISQTAFQAGEKIVKEFQITNLNEQITRLIGLQKYYFGTDQLNLLELAVLTTKLVILLNKKFKLDLDLELLKAASLFNYLKWVDNNQFFQTLNTKLNQLLISDQVIAIIQQQELSFYPDQYGMLINGVKTMIREHNTIDFEKLVFLNSTKLIDNFYLYDLNMIHAVEYNNCFYYFVSVKPFEIKSLAELDLFVVLLKTFLAKKQKQNPKAVKLFITTKILAI</sequence>